<proteinExistence type="predicted"/>
<reference evidence="1 2" key="1">
    <citation type="submission" date="2019-05" db="EMBL/GenBank/DDBJ databases">
        <title>Another draft genome of Portunus trituberculatus and its Hox gene families provides insights of decapod evolution.</title>
        <authorList>
            <person name="Jeong J.-H."/>
            <person name="Song I."/>
            <person name="Kim S."/>
            <person name="Choi T."/>
            <person name="Kim D."/>
            <person name="Ryu S."/>
            <person name="Kim W."/>
        </authorList>
    </citation>
    <scope>NUCLEOTIDE SEQUENCE [LARGE SCALE GENOMIC DNA]</scope>
    <source>
        <tissue evidence="1">Muscle</tissue>
    </source>
</reference>
<protein>
    <submittedName>
        <fullName evidence="1">Uncharacterized protein</fullName>
    </submittedName>
</protein>
<comment type="caution">
    <text evidence="1">The sequence shown here is derived from an EMBL/GenBank/DDBJ whole genome shotgun (WGS) entry which is preliminary data.</text>
</comment>
<organism evidence="1 2">
    <name type="scientific">Portunus trituberculatus</name>
    <name type="common">Swimming crab</name>
    <name type="synonym">Neptunus trituberculatus</name>
    <dbReference type="NCBI Taxonomy" id="210409"/>
    <lineage>
        <taxon>Eukaryota</taxon>
        <taxon>Metazoa</taxon>
        <taxon>Ecdysozoa</taxon>
        <taxon>Arthropoda</taxon>
        <taxon>Crustacea</taxon>
        <taxon>Multicrustacea</taxon>
        <taxon>Malacostraca</taxon>
        <taxon>Eumalacostraca</taxon>
        <taxon>Eucarida</taxon>
        <taxon>Decapoda</taxon>
        <taxon>Pleocyemata</taxon>
        <taxon>Brachyura</taxon>
        <taxon>Eubrachyura</taxon>
        <taxon>Portunoidea</taxon>
        <taxon>Portunidae</taxon>
        <taxon>Portuninae</taxon>
        <taxon>Portunus</taxon>
    </lineage>
</organism>
<sequence>MSPPSAPPSGSPLIAHLQQHRVVASCGNRNKVLAIRAPPVSLLSHAPMPLLPHLLSLLPLHQQHGDH</sequence>
<keyword evidence="2" id="KW-1185">Reference proteome</keyword>
<evidence type="ECO:0000313" key="1">
    <source>
        <dbReference type="EMBL" id="MPC19888.1"/>
    </source>
</evidence>
<name>A0A5B7DF08_PORTR</name>
<gene>
    <name evidence="1" type="ORF">E2C01_012819</name>
</gene>
<accession>A0A5B7DF08</accession>
<dbReference type="AlphaFoldDB" id="A0A5B7DF08"/>
<dbReference type="EMBL" id="VSRR010000812">
    <property type="protein sequence ID" value="MPC19888.1"/>
    <property type="molecule type" value="Genomic_DNA"/>
</dbReference>
<evidence type="ECO:0000313" key="2">
    <source>
        <dbReference type="Proteomes" id="UP000324222"/>
    </source>
</evidence>
<dbReference type="Proteomes" id="UP000324222">
    <property type="component" value="Unassembled WGS sequence"/>
</dbReference>